<dbReference type="EMBL" id="JAGGDJ010000005">
    <property type="protein sequence ID" value="MBO7744805.1"/>
    <property type="molecule type" value="Genomic_DNA"/>
</dbReference>
<dbReference type="Proteomes" id="UP000670947">
    <property type="component" value="Unassembled WGS sequence"/>
</dbReference>
<organism evidence="2 3">
    <name type="scientific">Paenibacillus artemisiicola</name>
    <dbReference type="NCBI Taxonomy" id="1172618"/>
    <lineage>
        <taxon>Bacteria</taxon>
        <taxon>Bacillati</taxon>
        <taxon>Bacillota</taxon>
        <taxon>Bacilli</taxon>
        <taxon>Bacillales</taxon>
        <taxon>Paenibacillaceae</taxon>
        <taxon>Paenibacillus</taxon>
    </lineage>
</organism>
<keyword evidence="1" id="KW-1133">Transmembrane helix</keyword>
<protein>
    <submittedName>
        <fullName evidence="2">Uncharacterized protein</fullName>
    </submittedName>
</protein>
<dbReference type="RefSeq" id="WP_208847730.1">
    <property type="nucleotide sequence ID" value="NZ_JAGGDJ010000005.1"/>
</dbReference>
<feature type="transmembrane region" description="Helical" evidence="1">
    <location>
        <begin position="91"/>
        <end position="110"/>
    </location>
</feature>
<comment type="caution">
    <text evidence="2">The sequence shown here is derived from an EMBL/GenBank/DDBJ whole genome shotgun (WGS) entry which is preliminary data.</text>
</comment>
<keyword evidence="1" id="KW-0812">Transmembrane</keyword>
<gene>
    <name evidence="2" type="ORF">I8J29_11395</name>
</gene>
<reference evidence="2 3" key="1">
    <citation type="submission" date="2021-03" db="EMBL/GenBank/DDBJ databases">
        <title>Paenibacillus artemisicola MWE-103 whole genome sequence.</title>
        <authorList>
            <person name="Ham Y.J."/>
        </authorList>
    </citation>
    <scope>NUCLEOTIDE SEQUENCE [LARGE SCALE GENOMIC DNA]</scope>
    <source>
        <strain evidence="2 3">MWE-103</strain>
    </source>
</reference>
<accession>A0ABS3W9M1</accession>
<feature type="transmembrane region" description="Helical" evidence="1">
    <location>
        <begin position="34"/>
        <end position="55"/>
    </location>
</feature>
<evidence type="ECO:0000256" key="1">
    <source>
        <dbReference type="SAM" id="Phobius"/>
    </source>
</evidence>
<name>A0ABS3W9M1_9BACL</name>
<proteinExistence type="predicted"/>
<evidence type="ECO:0000313" key="2">
    <source>
        <dbReference type="EMBL" id="MBO7744805.1"/>
    </source>
</evidence>
<sequence>MSLAICIFLACCAIIALSLIPKKLTELESLFVFFSGTVFELSAFTIVHVNLDWVIVPHGNEPSYANLVMRLVVIPVILVIASHVLLYDRKWLKWILASGIVLLFIPFQYLQEKLGILVTPHWNVYYTLIVFAGYIAFARVMAQLILNARPAEEGQS</sequence>
<feature type="transmembrane region" description="Helical" evidence="1">
    <location>
        <begin position="67"/>
        <end position="85"/>
    </location>
</feature>
<feature type="transmembrane region" description="Helical" evidence="1">
    <location>
        <begin position="122"/>
        <end position="146"/>
    </location>
</feature>
<evidence type="ECO:0000313" key="3">
    <source>
        <dbReference type="Proteomes" id="UP000670947"/>
    </source>
</evidence>
<keyword evidence="1" id="KW-0472">Membrane</keyword>
<keyword evidence="3" id="KW-1185">Reference proteome</keyword>